<keyword evidence="1" id="KW-0472">Membrane</keyword>
<keyword evidence="3" id="KW-1185">Reference proteome</keyword>
<evidence type="ECO:0000313" key="3">
    <source>
        <dbReference type="Proteomes" id="UP000275719"/>
    </source>
</evidence>
<dbReference type="Proteomes" id="UP000275719">
    <property type="component" value="Unassembled WGS sequence"/>
</dbReference>
<dbReference type="AlphaFoldDB" id="A0A3P3WDS5"/>
<comment type="caution">
    <text evidence="2">The sequence shown here is derived from an EMBL/GenBank/DDBJ whole genome shotgun (WGS) entry which is preliminary data.</text>
</comment>
<proteinExistence type="predicted"/>
<feature type="transmembrane region" description="Helical" evidence="1">
    <location>
        <begin position="20"/>
        <end position="40"/>
    </location>
</feature>
<keyword evidence="1" id="KW-0812">Transmembrane</keyword>
<dbReference type="EMBL" id="RQVQ01000001">
    <property type="protein sequence ID" value="RRJ93311.1"/>
    <property type="molecule type" value="Genomic_DNA"/>
</dbReference>
<evidence type="ECO:0000256" key="1">
    <source>
        <dbReference type="SAM" id="Phobius"/>
    </source>
</evidence>
<name>A0A3P3WDS5_9FLAO</name>
<feature type="transmembrane region" description="Helical" evidence="1">
    <location>
        <begin position="141"/>
        <end position="162"/>
    </location>
</feature>
<evidence type="ECO:0000313" key="2">
    <source>
        <dbReference type="EMBL" id="RRJ93311.1"/>
    </source>
</evidence>
<keyword evidence="1" id="KW-1133">Transmembrane helix</keyword>
<feature type="transmembrane region" description="Helical" evidence="1">
    <location>
        <begin position="79"/>
        <end position="97"/>
    </location>
</feature>
<gene>
    <name evidence="2" type="ORF">EG240_00660</name>
</gene>
<organism evidence="2 3">
    <name type="scientific">Paenimyroides tangerinum</name>
    <dbReference type="NCBI Taxonomy" id="2488728"/>
    <lineage>
        <taxon>Bacteria</taxon>
        <taxon>Pseudomonadati</taxon>
        <taxon>Bacteroidota</taxon>
        <taxon>Flavobacteriia</taxon>
        <taxon>Flavobacteriales</taxon>
        <taxon>Flavobacteriaceae</taxon>
        <taxon>Paenimyroides</taxon>
    </lineage>
</organism>
<accession>A0A3P3WDS5</accession>
<reference evidence="2 3" key="1">
    <citation type="submission" date="2018-11" db="EMBL/GenBank/DDBJ databases">
        <title>Flavobacterium sp. nov., YIM 102701-2 draft genome.</title>
        <authorList>
            <person name="Li G."/>
            <person name="Jiang Y."/>
        </authorList>
    </citation>
    <scope>NUCLEOTIDE SEQUENCE [LARGE SCALE GENOMIC DNA]</scope>
    <source>
        <strain evidence="2 3">YIM 102701-2</strain>
    </source>
</reference>
<feature type="transmembrane region" description="Helical" evidence="1">
    <location>
        <begin position="109"/>
        <end position="129"/>
    </location>
</feature>
<sequence>MKENIENLDVMIQYLDTVPGVVYFFIIFMSILMVIVVLEMNRIDRFFRKKSVNIYNEHLDHIDTYPGFSGWYSKWKSRLAFVFFVCTFGSVYLAFRTSSFEAGMSFAKFVLSFTVMISMFLLLTVVFYLQQNYAPRFQSRFGAFVYLLFLIVILIGFVYFTYFSDFGHQIIYYK</sequence>
<protein>
    <submittedName>
        <fullName evidence="2">Uncharacterized protein</fullName>
    </submittedName>
</protein>
<dbReference type="RefSeq" id="WP_125016369.1">
    <property type="nucleotide sequence ID" value="NZ_RQVQ01000001.1"/>
</dbReference>